<evidence type="ECO:0000256" key="8">
    <source>
        <dbReference type="SAM" id="Phobius"/>
    </source>
</evidence>
<feature type="transmembrane region" description="Helical" evidence="8">
    <location>
        <begin position="54"/>
        <end position="74"/>
    </location>
</feature>
<protein>
    <submittedName>
        <fullName evidence="10">O52J3 protein</fullName>
    </submittedName>
</protein>
<dbReference type="InterPro" id="IPR000725">
    <property type="entry name" value="Olfact_rcpt"/>
</dbReference>
<evidence type="ECO:0000313" key="11">
    <source>
        <dbReference type="Proteomes" id="UP000475037"/>
    </source>
</evidence>
<keyword evidence="11" id="KW-1185">Reference proteome</keyword>
<dbReference type="PANTHER" id="PTHR26450:SF432">
    <property type="entry name" value="OLFACTORY RECEPTOR"/>
    <property type="match status" value="1"/>
</dbReference>
<evidence type="ECO:0000313" key="10">
    <source>
        <dbReference type="EMBL" id="KAF0883666.1"/>
    </source>
</evidence>
<keyword evidence="6 8" id="KW-0472">Membrane</keyword>
<dbReference type="Gene3D" id="1.20.1070.10">
    <property type="entry name" value="Rhodopsin 7-helix transmembrane proteins"/>
    <property type="match status" value="1"/>
</dbReference>
<feature type="non-terminal residue" evidence="10">
    <location>
        <position position="107"/>
    </location>
</feature>
<evidence type="ECO:0000259" key="9">
    <source>
        <dbReference type="PROSITE" id="PS50262"/>
    </source>
</evidence>
<evidence type="ECO:0000256" key="6">
    <source>
        <dbReference type="ARBA" id="ARBA00023136"/>
    </source>
</evidence>
<dbReference type="GO" id="GO:0004984">
    <property type="term" value="F:olfactory receptor activity"/>
    <property type="evidence" value="ECO:0007669"/>
    <property type="project" value="InterPro"/>
</dbReference>
<proteinExistence type="predicted"/>
<feature type="non-terminal residue" evidence="10">
    <location>
        <position position="1"/>
    </location>
</feature>
<keyword evidence="7" id="KW-0807">Transducer</keyword>
<evidence type="ECO:0000256" key="5">
    <source>
        <dbReference type="ARBA" id="ARBA00022989"/>
    </source>
</evidence>
<feature type="transmembrane region" description="Helical" evidence="8">
    <location>
        <begin position="83"/>
        <end position="102"/>
    </location>
</feature>
<dbReference type="PANTHER" id="PTHR26450">
    <property type="entry name" value="OLFACTORY RECEPTOR 56B1-RELATED"/>
    <property type="match status" value="1"/>
</dbReference>
<keyword evidence="5 8" id="KW-1133">Transmembrane helix</keyword>
<dbReference type="GO" id="GO:0005886">
    <property type="term" value="C:plasma membrane"/>
    <property type="evidence" value="ECO:0007669"/>
    <property type="project" value="TreeGrafter"/>
</dbReference>
<reference evidence="10 11" key="1">
    <citation type="submission" date="2019-11" db="EMBL/GenBank/DDBJ databases">
        <authorList>
            <person name="Yang C."/>
            <person name="Li F."/>
        </authorList>
    </citation>
    <scope>NUCLEOTIDE SEQUENCE [LARGE SCALE GENOMIC DNA]</scope>
    <source>
        <strain evidence="10">KB4526</strain>
        <tissue evidence="10">Muscle</tissue>
    </source>
</reference>
<evidence type="ECO:0000256" key="1">
    <source>
        <dbReference type="ARBA" id="ARBA00004141"/>
    </source>
</evidence>
<dbReference type="Pfam" id="PF13853">
    <property type="entry name" value="7tm_4"/>
    <property type="match status" value="1"/>
</dbReference>
<dbReference type="PROSITE" id="PS50262">
    <property type="entry name" value="G_PROTEIN_RECEP_F1_2"/>
    <property type="match status" value="1"/>
</dbReference>
<keyword evidence="4" id="KW-0552">Olfaction</keyword>
<evidence type="ECO:0000256" key="3">
    <source>
        <dbReference type="ARBA" id="ARBA00022692"/>
    </source>
</evidence>
<evidence type="ECO:0000256" key="2">
    <source>
        <dbReference type="ARBA" id="ARBA00022606"/>
    </source>
</evidence>
<accession>A0A6G1B6V3</accession>
<gene>
    <name evidence="10" type="primary">Or52j3_0</name>
    <name evidence="10" type="ORF">FOF47_R20788</name>
</gene>
<organism evidence="10 11">
    <name type="scientific">Crocuta crocuta</name>
    <name type="common">Spotted hyena</name>
    <dbReference type="NCBI Taxonomy" id="9678"/>
    <lineage>
        <taxon>Eukaryota</taxon>
        <taxon>Metazoa</taxon>
        <taxon>Chordata</taxon>
        <taxon>Craniata</taxon>
        <taxon>Vertebrata</taxon>
        <taxon>Euteleostomi</taxon>
        <taxon>Mammalia</taxon>
        <taxon>Eutheria</taxon>
        <taxon>Laurasiatheria</taxon>
        <taxon>Carnivora</taxon>
        <taxon>Feliformia</taxon>
        <taxon>Hyaenidae</taxon>
        <taxon>Crocuta</taxon>
    </lineage>
</organism>
<evidence type="ECO:0000256" key="7">
    <source>
        <dbReference type="ARBA" id="ARBA00023224"/>
    </source>
</evidence>
<dbReference type="GO" id="GO:0007186">
    <property type="term" value="P:G protein-coupled receptor signaling pathway"/>
    <property type="evidence" value="ECO:0007669"/>
    <property type="project" value="InterPro"/>
</dbReference>
<dbReference type="InterPro" id="IPR050402">
    <property type="entry name" value="OR51/52/56-like"/>
</dbReference>
<dbReference type="Proteomes" id="UP000475037">
    <property type="component" value="Unassembled WGS sequence"/>
</dbReference>
<comment type="subcellular location">
    <subcellularLocation>
        <location evidence="1">Membrane</location>
        <topology evidence="1">Multi-pass membrane protein</topology>
    </subcellularLocation>
</comment>
<dbReference type="EMBL" id="VOAJ01001978">
    <property type="protein sequence ID" value="KAF0883666.1"/>
    <property type="molecule type" value="Genomic_DNA"/>
</dbReference>
<feature type="domain" description="G-protein coupled receptors family 1 profile" evidence="9">
    <location>
        <begin position="11"/>
        <end position="107"/>
    </location>
</feature>
<evidence type="ECO:0000256" key="4">
    <source>
        <dbReference type="ARBA" id="ARBA00022725"/>
    </source>
</evidence>
<dbReference type="AlphaFoldDB" id="A0A6G1B6V3"/>
<dbReference type="InterPro" id="IPR017452">
    <property type="entry name" value="GPCR_Rhodpsn_7TM"/>
</dbReference>
<sequence>FCCIYLMDLMGNVTILIVLRTERTLQDPMFFFLAILSAIDLALSTTSVPRMLGIFWFNAHKIGFGACVAQMFLIHTFIEMKSAILLAMAFDCCVAICDPLYYMTILT</sequence>
<dbReference type="SUPFAM" id="SSF81321">
    <property type="entry name" value="Family A G protein-coupled receptor-like"/>
    <property type="match status" value="1"/>
</dbReference>
<keyword evidence="2" id="KW-0716">Sensory transduction</keyword>
<keyword evidence="3 8" id="KW-0812">Transmembrane</keyword>
<comment type="caution">
    <text evidence="10">The sequence shown here is derived from an EMBL/GenBank/DDBJ whole genome shotgun (WGS) entry which is preliminary data.</text>
</comment>
<name>A0A6G1B6V3_CROCR</name>
<feature type="transmembrane region" description="Helical" evidence="8">
    <location>
        <begin position="29"/>
        <end position="48"/>
    </location>
</feature>